<accession>A0A182Q9A0</accession>
<feature type="compositionally biased region" description="Low complexity" evidence="2">
    <location>
        <begin position="444"/>
        <end position="469"/>
    </location>
</feature>
<dbReference type="AlphaFoldDB" id="A0A182Q9A0"/>
<feature type="compositionally biased region" description="Low complexity" evidence="2">
    <location>
        <begin position="387"/>
        <end position="405"/>
    </location>
</feature>
<dbReference type="STRING" id="69004.A0A182Q9A0"/>
<dbReference type="SUPFAM" id="SSF140383">
    <property type="entry name" value="BSD domain-like"/>
    <property type="match status" value="1"/>
</dbReference>
<proteinExistence type="predicted"/>
<sequence length="505" mass="55129">MLLCRPHSQLQNPFLCVNNNTTQTYAETVECMDMADKSDETVCRDAPTSPVKGKGAEVPTSPTGSTTSASSSSWWGSWIDTARTKSASVLEAVKNDLTELTTVVKTEASSATEALGRTLSLGEPDSTVGAMKKSFSSFLGQVTEALVPSLEEDEETEAVLITADGTLTLTGFYKHLAELQANNDTYLEEPADELREKYKRWMEVVEQEQFTEPRLAKHLASSTILNEKYVTLVPAKVAHMNFWKRYLFKKALLEDAIANAELAERKAKAAINSTETCAPNKAIVQTDQPRRTIEEAEEPEESPSYPIADDLAWAEVPEFDATNIELSEEEQARLLEEYEQEIREREKSLTTSVGKLDLVDETLLIQSDIEGTPQKTPTQAVPKGKPSPKSTVASTAAAAAAPAATGKKDSKSSTNQKANTTQQLNKSGPQQGGSKSTNAGKNVNSKNQQQQQSSSTGKKGAQQQQTASGGKKKEQLKMDKNHFTKDAEASSSNSDESWEKEFELE</sequence>
<evidence type="ECO:0000256" key="2">
    <source>
        <dbReference type="SAM" id="MobiDB-lite"/>
    </source>
</evidence>
<organism evidence="3 4">
    <name type="scientific">Anopheles farauti</name>
    <dbReference type="NCBI Taxonomy" id="69004"/>
    <lineage>
        <taxon>Eukaryota</taxon>
        <taxon>Metazoa</taxon>
        <taxon>Ecdysozoa</taxon>
        <taxon>Arthropoda</taxon>
        <taxon>Hexapoda</taxon>
        <taxon>Insecta</taxon>
        <taxon>Pterygota</taxon>
        <taxon>Neoptera</taxon>
        <taxon>Endopterygota</taxon>
        <taxon>Diptera</taxon>
        <taxon>Nematocera</taxon>
        <taxon>Culicoidea</taxon>
        <taxon>Culicidae</taxon>
        <taxon>Anophelinae</taxon>
        <taxon>Anopheles</taxon>
    </lineage>
</organism>
<feature type="coiled-coil region" evidence="1">
    <location>
        <begin position="321"/>
        <end position="348"/>
    </location>
</feature>
<dbReference type="VEuPathDB" id="VectorBase:AFAF005593"/>
<keyword evidence="1" id="KW-0175">Coiled coil</keyword>
<dbReference type="PANTHER" id="PTHR16019">
    <property type="entry name" value="SYNAPSE-ASSOCIATED PROTEIN"/>
    <property type="match status" value="1"/>
</dbReference>
<dbReference type="EMBL" id="AXCN02001739">
    <property type="status" value="NOT_ANNOTATED_CDS"/>
    <property type="molecule type" value="Genomic_DNA"/>
</dbReference>
<dbReference type="InterPro" id="IPR035925">
    <property type="entry name" value="BSD_dom_sf"/>
</dbReference>
<feature type="region of interest" description="Disordered" evidence="2">
    <location>
        <begin position="41"/>
        <end position="71"/>
    </location>
</feature>
<protein>
    <recommendedName>
        <fullName evidence="5">BSD domain-containing protein</fullName>
    </recommendedName>
</protein>
<keyword evidence="4" id="KW-1185">Reference proteome</keyword>
<dbReference type="GO" id="GO:0005737">
    <property type="term" value="C:cytoplasm"/>
    <property type="evidence" value="ECO:0007669"/>
    <property type="project" value="TreeGrafter"/>
</dbReference>
<reference evidence="4" key="1">
    <citation type="submission" date="2014-01" db="EMBL/GenBank/DDBJ databases">
        <title>The Genome Sequence of Anopheles farauti FAR1 (V2).</title>
        <authorList>
            <consortium name="The Broad Institute Genomics Platform"/>
            <person name="Neafsey D.E."/>
            <person name="Besansky N."/>
            <person name="Howell P."/>
            <person name="Walton C."/>
            <person name="Young S.K."/>
            <person name="Zeng Q."/>
            <person name="Gargeya S."/>
            <person name="Fitzgerald M."/>
            <person name="Haas B."/>
            <person name="Abouelleil A."/>
            <person name="Allen A.W."/>
            <person name="Alvarado L."/>
            <person name="Arachchi H.M."/>
            <person name="Berlin A.M."/>
            <person name="Chapman S.B."/>
            <person name="Gainer-Dewar J."/>
            <person name="Goldberg J."/>
            <person name="Griggs A."/>
            <person name="Gujja S."/>
            <person name="Hansen M."/>
            <person name="Howarth C."/>
            <person name="Imamovic A."/>
            <person name="Ireland A."/>
            <person name="Larimer J."/>
            <person name="McCowan C."/>
            <person name="Murphy C."/>
            <person name="Pearson M."/>
            <person name="Poon T.W."/>
            <person name="Priest M."/>
            <person name="Roberts A."/>
            <person name="Saif S."/>
            <person name="Shea T."/>
            <person name="Sisk P."/>
            <person name="Sykes S."/>
            <person name="Wortman J."/>
            <person name="Nusbaum C."/>
            <person name="Birren B."/>
        </authorList>
    </citation>
    <scope>NUCLEOTIDE SEQUENCE [LARGE SCALE GENOMIC DNA]</scope>
    <source>
        <strain evidence="4">FAR1</strain>
    </source>
</reference>
<dbReference type="InterPro" id="IPR051494">
    <property type="entry name" value="BSD_domain-containing"/>
</dbReference>
<reference evidence="3" key="2">
    <citation type="submission" date="2020-05" db="UniProtKB">
        <authorList>
            <consortium name="EnsemblMetazoa"/>
        </authorList>
    </citation>
    <scope>IDENTIFICATION</scope>
    <source>
        <strain evidence="3">FAR1</strain>
    </source>
</reference>
<feature type="compositionally biased region" description="Basic and acidic residues" evidence="2">
    <location>
        <begin position="471"/>
        <end position="488"/>
    </location>
</feature>
<evidence type="ECO:0000313" key="3">
    <source>
        <dbReference type="EnsemblMetazoa" id="AFAF005593-PA"/>
    </source>
</evidence>
<feature type="compositionally biased region" description="Polar residues" evidence="2">
    <location>
        <begin position="412"/>
        <end position="443"/>
    </location>
</feature>
<feature type="region of interest" description="Disordered" evidence="2">
    <location>
        <begin position="287"/>
        <end position="307"/>
    </location>
</feature>
<evidence type="ECO:0000256" key="1">
    <source>
        <dbReference type="SAM" id="Coils"/>
    </source>
</evidence>
<evidence type="ECO:0008006" key="5">
    <source>
        <dbReference type="Google" id="ProtNLM"/>
    </source>
</evidence>
<dbReference type="Proteomes" id="UP000075886">
    <property type="component" value="Unassembled WGS sequence"/>
</dbReference>
<dbReference type="EnsemblMetazoa" id="AFAF005593-RA">
    <property type="protein sequence ID" value="AFAF005593-PA"/>
    <property type="gene ID" value="AFAF005593"/>
</dbReference>
<feature type="compositionally biased region" description="Low complexity" evidence="2">
    <location>
        <begin position="59"/>
        <end position="71"/>
    </location>
</feature>
<dbReference type="PANTHER" id="PTHR16019:SF5">
    <property type="entry name" value="BSD DOMAIN-CONTAINING PROTEIN 1"/>
    <property type="match status" value="1"/>
</dbReference>
<dbReference type="Gene3D" id="1.10.3970.10">
    <property type="entry name" value="BSD domain"/>
    <property type="match status" value="1"/>
</dbReference>
<name>A0A182Q9A0_9DIPT</name>
<feature type="region of interest" description="Disordered" evidence="2">
    <location>
        <begin position="367"/>
        <end position="505"/>
    </location>
</feature>
<evidence type="ECO:0000313" key="4">
    <source>
        <dbReference type="Proteomes" id="UP000075886"/>
    </source>
</evidence>